<proteinExistence type="predicted"/>
<reference evidence="1 2" key="1">
    <citation type="submission" date="2024-10" db="EMBL/GenBank/DDBJ databases">
        <title>Updated reference genomes for cyclostephanoid diatoms.</title>
        <authorList>
            <person name="Roberts W.R."/>
            <person name="Alverson A.J."/>
        </authorList>
    </citation>
    <scope>NUCLEOTIDE SEQUENCE [LARGE SCALE GENOMIC DNA]</scope>
    <source>
        <strain evidence="1 2">AJA232-27</strain>
    </source>
</reference>
<evidence type="ECO:0000313" key="2">
    <source>
        <dbReference type="Proteomes" id="UP001530293"/>
    </source>
</evidence>
<keyword evidence="2" id="KW-1185">Reference proteome</keyword>
<gene>
    <name evidence="1" type="ORF">ACHAWU_008028</name>
</gene>
<dbReference type="AlphaFoldDB" id="A0ABD3MLI7"/>
<comment type="caution">
    <text evidence="1">The sequence shown here is derived from an EMBL/GenBank/DDBJ whole genome shotgun (WGS) entry which is preliminary data.</text>
</comment>
<dbReference type="EMBL" id="JALLBG020000117">
    <property type="protein sequence ID" value="KAL3763706.1"/>
    <property type="molecule type" value="Genomic_DNA"/>
</dbReference>
<organism evidence="1 2">
    <name type="scientific">Discostella pseudostelligera</name>
    <dbReference type="NCBI Taxonomy" id="259834"/>
    <lineage>
        <taxon>Eukaryota</taxon>
        <taxon>Sar</taxon>
        <taxon>Stramenopiles</taxon>
        <taxon>Ochrophyta</taxon>
        <taxon>Bacillariophyta</taxon>
        <taxon>Coscinodiscophyceae</taxon>
        <taxon>Thalassiosirophycidae</taxon>
        <taxon>Stephanodiscales</taxon>
        <taxon>Stephanodiscaceae</taxon>
        <taxon>Discostella</taxon>
    </lineage>
</organism>
<protein>
    <submittedName>
        <fullName evidence="1">Uncharacterized protein</fullName>
    </submittedName>
</protein>
<accession>A0ABD3MLI7</accession>
<sequence>MECPRERDITIVELLLQQGIQGPELRRLNRCRIALKAIFLSDIATAGGRHLEHWVLVNRIGRSSKYKFPREIPCSKDWDLWDDFWTSWLRRDNTMPITLGKWTTPSHQNWAWFYEPDSNSIWNRMDDGWIEYAQYNPAARSTRNTHYFIPIQRWQSHDLNGVPASIVGPASQISLQETGPPLAATVQQHPSFWEYVDKQGGTWMWEYIEGKQDDMSWVTEALRNHTAVMVTDGSFKRSLAPRISGAGWILICTSSKKVIFGSFHEYSDAASSYRDRRQRTLRQ</sequence>
<dbReference type="Proteomes" id="UP001530293">
    <property type="component" value="Unassembled WGS sequence"/>
</dbReference>
<evidence type="ECO:0000313" key="1">
    <source>
        <dbReference type="EMBL" id="KAL3763706.1"/>
    </source>
</evidence>
<name>A0ABD3MLI7_9STRA</name>